<dbReference type="EMBL" id="JAACNO010000759">
    <property type="protein sequence ID" value="KAF4145158.1"/>
    <property type="molecule type" value="Genomic_DNA"/>
</dbReference>
<dbReference type="AlphaFoldDB" id="A0A8S9V3X9"/>
<dbReference type="InterPro" id="IPR008949">
    <property type="entry name" value="Isoprenoid_synthase_dom_sf"/>
</dbReference>
<protein>
    <recommendedName>
        <fullName evidence="2">15-cis-phytoene synthase</fullName>
        <ecNumber evidence="2">2.5.1.32</ecNumber>
    </recommendedName>
</protein>
<evidence type="ECO:0000313" key="5">
    <source>
        <dbReference type="Proteomes" id="UP000704712"/>
    </source>
</evidence>
<organism evidence="4 5">
    <name type="scientific">Phytophthora infestans</name>
    <name type="common">Potato late blight agent</name>
    <name type="synonym">Botrytis infestans</name>
    <dbReference type="NCBI Taxonomy" id="4787"/>
    <lineage>
        <taxon>Eukaryota</taxon>
        <taxon>Sar</taxon>
        <taxon>Stramenopiles</taxon>
        <taxon>Oomycota</taxon>
        <taxon>Peronosporomycetes</taxon>
        <taxon>Peronosporales</taxon>
        <taxon>Peronosporaceae</taxon>
        <taxon>Phytophthora</taxon>
    </lineage>
</organism>
<dbReference type="GO" id="GO:0016117">
    <property type="term" value="P:carotenoid biosynthetic process"/>
    <property type="evidence" value="ECO:0007669"/>
    <property type="project" value="UniProtKB-KW"/>
</dbReference>
<keyword evidence="3" id="KW-0125">Carotenoid biosynthesis</keyword>
<dbReference type="Gene3D" id="1.10.600.10">
    <property type="entry name" value="Farnesyl Diphosphate Synthase"/>
    <property type="match status" value="1"/>
</dbReference>
<sequence length="318" mass="36289">MLSSLRRRPATLLPRRAIGAARSKHSKEHHELRESVRKLDYDGYLCGLLLPVKTRPSFFAIRALNAEIATIKDSVHSNQITGKIRMQWWRERIYNLYEVSSSAGAERPEQSTSLLRGLDKAIQEHDLTRRWFERLLDARDQDLDREDVQSLHELEMYAEQTASSLLYLTLESLGVRDDTADRAAGHAGVAIGLATLLRGTPYHCSRQQSYLPEDLMNKHGITVEDLLAAVEDSKLGGKVAPVVFDVACRAMEHLHQARSLRKELPSESRSAFLPLVSSSLYLKDLEAVNFNAFAPELQQRNMFQLHLQVLKHYFLRKY</sequence>
<gene>
    <name evidence="4" type="ORF">GN958_ATG05630</name>
</gene>
<evidence type="ECO:0000256" key="2">
    <source>
        <dbReference type="ARBA" id="ARBA00012396"/>
    </source>
</evidence>
<evidence type="ECO:0000256" key="3">
    <source>
        <dbReference type="ARBA" id="ARBA00022746"/>
    </source>
</evidence>
<accession>A0A8S9V3X9</accession>
<comment type="catalytic activity">
    <reaction evidence="1">
        <text>2 (2E,6E,10E)-geranylgeranyl diphosphate = 15-cis-phytoene + 2 diphosphate</text>
        <dbReference type="Rhea" id="RHEA:34475"/>
        <dbReference type="ChEBI" id="CHEBI:27787"/>
        <dbReference type="ChEBI" id="CHEBI:33019"/>
        <dbReference type="ChEBI" id="CHEBI:58756"/>
        <dbReference type="EC" id="2.5.1.32"/>
    </reaction>
</comment>
<dbReference type="Proteomes" id="UP000704712">
    <property type="component" value="Unassembled WGS sequence"/>
</dbReference>
<dbReference type="InterPro" id="IPR002060">
    <property type="entry name" value="Squ/phyt_synthse"/>
</dbReference>
<dbReference type="PANTHER" id="PTHR31480">
    <property type="entry name" value="BIFUNCTIONAL LYCOPENE CYCLASE/PHYTOENE SYNTHASE"/>
    <property type="match status" value="1"/>
</dbReference>
<name>A0A8S9V3X9_PHYIN</name>
<evidence type="ECO:0000256" key="1">
    <source>
        <dbReference type="ARBA" id="ARBA00001805"/>
    </source>
</evidence>
<dbReference type="EC" id="2.5.1.32" evidence="2"/>
<evidence type="ECO:0000313" key="4">
    <source>
        <dbReference type="EMBL" id="KAF4145158.1"/>
    </source>
</evidence>
<dbReference type="SUPFAM" id="SSF48576">
    <property type="entry name" value="Terpenoid synthases"/>
    <property type="match status" value="1"/>
</dbReference>
<dbReference type="Pfam" id="PF00494">
    <property type="entry name" value="SQS_PSY"/>
    <property type="match status" value="1"/>
</dbReference>
<comment type="caution">
    <text evidence="4">The sequence shown here is derived from an EMBL/GenBank/DDBJ whole genome shotgun (WGS) entry which is preliminary data.</text>
</comment>
<reference evidence="4" key="1">
    <citation type="submission" date="2020-03" db="EMBL/GenBank/DDBJ databases">
        <title>Hybrid Assembly of Korean Phytophthora infestans isolates.</title>
        <authorList>
            <person name="Prokchorchik M."/>
            <person name="Lee Y."/>
            <person name="Seo J."/>
            <person name="Cho J.-H."/>
            <person name="Park Y.-E."/>
            <person name="Jang D.-C."/>
            <person name="Im J.-S."/>
            <person name="Choi J.-G."/>
            <person name="Park H.-J."/>
            <person name="Lee G.-B."/>
            <person name="Lee Y.-G."/>
            <person name="Hong S.-Y."/>
            <person name="Cho K."/>
            <person name="Sohn K.H."/>
        </authorList>
    </citation>
    <scope>NUCLEOTIDE SEQUENCE</scope>
    <source>
        <strain evidence="4">KR_2_A2</strain>
    </source>
</reference>
<proteinExistence type="predicted"/>